<dbReference type="InterPro" id="IPR029072">
    <property type="entry name" value="YebC-like"/>
</dbReference>
<dbReference type="GeneID" id="108680787"/>
<dbReference type="SUPFAM" id="SSF75625">
    <property type="entry name" value="YebC-like"/>
    <property type="match status" value="1"/>
</dbReference>
<dbReference type="InterPro" id="IPR048300">
    <property type="entry name" value="TACO1_YebC-like_2nd/3rd_dom"/>
</dbReference>
<dbReference type="KEGG" id="hazt:108680787"/>
<dbReference type="RefSeq" id="XP_018025175.2">
    <property type="nucleotide sequence ID" value="XM_018169686.2"/>
</dbReference>
<organism evidence="5 6">
    <name type="scientific">Hyalella azteca</name>
    <name type="common">Amphipod</name>
    <dbReference type="NCBI Taxonomy" id="294128"/>
    <lineage>
        <taxon>Eukaryota</taxon>
        <taxon>Metazoa</taxon>
        <taxon>Ecdysozoa</taxon>
        <taxon>Arthropoda</taxon>
        <taxon>Crustacea</taxon>
        <taxon>Multicrustacea</taxon>
        <taxon>Malacostraca</taxon>
        <taxon>Eumalacostraca</taxon>
        <taxon>Peracarida</taxon>
        <taxon>Amphipoda</taxon>
        <taxon>Senticaudata</taxon>
        <taxon>Talitrida</taxon>
        <taxon>Talitroidea</taxon>
        <taxon>Hyalellidae</taxon>
        <taxon>Hyalella</taxon>
    </lineage>
</organism>
<dbReference type="AlphaFoldDB" id="A0A8B7PGP8"/>
<accession>A0A8B7PGP8</accession>
<protein>
    <submittedName>
        <fullName evidence="6">Probable transcriptional regulatory protein FMG_0893</fullName>
    </submittedName>
</protein>
<comment type="similarity">
    <text evidence="2">Belongs to the TACO1 family.</text>
</comment>
<dbReference type="Pfam" id="PF01709">
    <property type="entry name" value="Transcrip_reg"/>
    <property type="match status" value="1"/>
</dbReference>
<evidence type="ECO:0000256" key="1">
    <source>
        <dbReference type="ARBA" id="ARBA00004173"/>
    </source>
</evidence>
<reference evidence="6" key="1">
    <citation type="submission" date="2025-08" db="UniProtKB">
        <authorList>
            <consortium name="RefSeq"/>
        </authorList>
    </citation>
    <scope>IDENTIFICATION</scope>
    <source>
        <tissue evidence="6">Whole organism</tissue>
    </source>
</reference>
<dbReference type="PANTHER" id="PTHR12532:SF0">
    <property type="entry name" value="TRANSLATIONAL ACTIVATOR OF CYTOCHROME C OXIDASE 1"/>
    <property type="match status" value="1"/>
</dbReference>
<dbReference type="Pfam" id="PF20772">
    <property type="entry name" value="TACO1_YebC_N"/>
    <property type="match status" value="1"/>
</dbReference>
<feature type="domain" description="TACO1/YebC-like N-terminal" evidence="4">
    <location>
        <begin position="75"/>
        <end position="145"/>
    </location>
</feature>
<feature type="domain" description="TACO1/YebC-like second and third" evidence="3">
    <location>
        <begin position="152"/>
        <end position="310"/>
    </location>
</feature>
<dbReference type="Gene3D" id="1.10.10.200">
    <property type="match status" value="1"/>
</dbReference>
<evidence type="ECO:0000259" key="3">
    <source>
        <dbReference type="Pfam" id="PF01709"/>
    </source>
</evidence>
<dbReference type="InterPro" id="IPR049083">
    <property type="entry name" value="TACO1_YebC_N"/>
</dbReference>
<dbReference type="InterPro" id="IPR017856">
    <property type="entry name" value="Integrase-like_N"/>
</dbReference>
<dbReference type="Gene3D" id="3.30.70.980">
    <property type="match status" value="2"/>
</dbReference>
<keyword evidence="5" id="KW-1185">Reference proteome</keyword>
<proteinExistence type="inferred from homology"/>
<evidence type="ECO:0000259" key="4">
    <source>
        <dbReference type="Pfam" id="PF20772"/>
    </source>
</evidence>
<dbReference type="FunFam" id="1.10.10.200:FF:000002">
    <property type="entry name" value="Probable transcriptional regulatory protein CLM62_37755"/>
    <property type="match status" value="1"/>
</dbReference>
<evidence type="ECO:0000256" key="2">
    <source>
        <dbReference type="ARBA" id="ARBA00008724"/>
    </source>
</evidence>
<name>A0A8B7PGP8_HYAAZ</name>
<dbReference type="InterPro" id="IPR026564">
    <property type="entry name" value="Transcrip_reg_TACO1-like_dom3"/>
</dbReference>
<dbReference type="Proteomes" id="UP000694843">
    <property type="component" value="Unplaced"/>
</dbReference>
<evidence type="ECO:0000313" key="5">
    <source>
        <dbReference type="Proteomes" id="UP000694843"/>
    </source>
</evidence>
<comment type="subcellular location">
    <subcellularLocation>
        <location evidence="1">Mitochondrion</location>
    </subcellularLocation>
</comment>
<dbReference type="InterPro" id="IPR002876">
    <property type="entry name" value="Transcrip_reg_TACO1-like"/>
</dbReference>
<dbReference type="OrthoDB" id="2017544at2759"/>
<evidence type="ECO:0000313" key="6">
    <source>
        <dbReference type="RefSeq" id="XP_018025175.2"/>
    </source>
</evidence>
<sequence>MFHFNISNMRQLYCANIIVKNLFNTTNKPFPNASSSMLHSPSYRELSMFQPLPVIYLNLKTENMICFQKRFAGHSKWQNIKHTKESKDLQRSRLFSKITMSIRLALKDGSADPISNNKLAAALDLARKNNMPNATINNVIEKSQKSMINAKEHYIAFRGPDGLCLFICVFTDNIRRPKSFIGAVVKKYGFKEERQLGGVRHMFRERGLVVAAAKLQEKPVTIELAEDHAIEVGAEEVEIVDDMIQFWCAAMDIGQVRSGLLELGYDIESTDVVFIPSNPISLDEDKLDSFITCVNKVEDLEEVVKVHANVV</sequence>
<dbReference type="PANTHER" id="PTHR12532">
    <property type="entry name" value="TRANSLATIONAL ACTIVATOR OF CYTOCHROME C OXIDASE 1"/>
    <property type="match status" value="1"/>
</dbReference>
<dbReference type="OMA" id="NFDIPDE"/>
<dbReference type="GO" id="GO:0005739">
    <property type="term" value="C:mitochondrion"/>
    <property type="evidence" value="ECO:0007669"/>
    <property type="project" value="UniProtKB-SubCell"/>
</dbReference>
<gene>
    <name evidence="6" type="primary">LOC108680787</name>
</gene>